<evidence type="ECO:0000313" key="1">
    <source>
        <dbReference type="EMBL" id="JAP91612.1"/>
    </source>
</evidence>
<sequence length="199" mass="22251">LLVLDADHKAKQQLDQLSIQYKLSQCYNDDDVIVISDRKYIDRSVPIQQYRLIPKNPQLVGRSIDSPFVYISACILGHDCSYDGRIVPQQYRHLIPVTDFQLVPFCPEAFKLPTPRPGAQIFYLQGKRVVIDSNNKDVTQQFSDGADEALRICDEYGVLIAVMKKCSPSCGVSCTEIANEIANESGVTSKLLIDSGIHC</sequence>
<dbReference type="AlphaFoldDB" id="A0A146K3Z6"/>
<protein>
    <submittedName>
        <fullName evidence="1">Uncharacterized protein</fullName>
    </submittedName>
</protein>
<proteinExistence type="predicted"/>
<feature type="non-terminal residue" evidence="1">
    <location>
        <position position="1"/>
    </location>
</feature>
<name>A0A146K3Z6_9EUKA</name>
<dbReference type="EMBL" id="GDID01004994">
    <property type="protein sequence ID" value="JAP91612.1"/>
    <property type="molecule type" value="Transcribed_RNA"/>
</dbReference>
<feature type="non-terminal residue" evidence="1">
    <location>
        <position position="199"/>
    </location>
</feature>
<dbReference type="Pfam" id="PF04463">
    <property type="entry name" value="2-thiour_desulf"/>
    <property type="match status" value="1"/>
</dbReference>
<dbReference type="InterPro" id="IPR007553">
    <property type="entry name" value="2-thiour_desulf"/>
</dbReference>
<reference evidence="1" key="1">
    <citation type="submission" date="2015-07" db="EMBL/GenBank/DDBJ databases">
        <title>Adaptation to a free-living lifestyle via gene acquisitions in the diplomonad Trepomonas sp. PC1.</title>
        <authorList>
            <person name="Xu F."/>
            <person name="Jerlstrom-Hultqvist J."/>
            <person name="Kolisko M."/>
            <person name="Simpson A.G.B."/>
            <person name="Roger A.J."/>
            <person name="Svard S.G."/>
            <person name="Andersson J.O."/>
        </authorList>
    </citation>
    <scope>NUCLEOTIDE SEQUENCE</scope>
    <source>
        <strain evidence="1">PC1</strain>
    </source>
</reference>
<organism evidence="1">
    <name type="scientific">Trepomonas sp. PC1</name>
    <dbReference type="NCBI Taxonomy" id="1076344"/>
    <lineage>
        <taxon>Eukaryota</taxon>
        <taxon>Metamonada</taxon>
        <taxon>Diplomonadida</taxon>
        <taxon>Hexamitidae</taxon>
        <taxon>Hexamitinae</taxon>
        <taxon>Trepomonas</taxon>
    </lineage>
</organism>
<accession>A0A146K3Z6</accession>
<gene>
    <name evidence="1" type="ORF">TPC1_16724</name>
</gene>
<dbReference type="PANTHER" id="PTHR30087">
    <property type="entry name" value="INNER MEMBRANE PROTEIN"/>
    <property type="match status" value="1"/>
</dbReference>
<dbReference type="PANTHER" id="PTHR30087:SF1">
    <property type="entry name" value="HYPOTHETICAL CYTOSOLIC PROTEIN"/>
    <property type="match status" value="1"/>
</dbReference>